<evidence type="ECO:0000313" key="2">
    <source>
        <dbReference type="EMBL" id="MCT8389678.1"/>
    </source>
</evidence>
<keyword evidence="1" id="KW-0175">Coiled coil</keyword>
<keyword evidence="3" id="KW-1185">Reference proteome</keyword>
<comment type="caution">
    <text evidence="2">The sequence shown here is derived from an EMBL/GenBank/DDBJ whole genome shotgun (WGS) entry which is preliminary data.</text>
</comment>
<dbReference type="EMBL" id="QVOV01000008">
    <property type="protein sequence ID" value="MCT8389678.1"/>
    <property type="molecule type" value="Genomic_DNA"/>
</dbReference>
<gene>
    <name evidence="2" type="primary">asp1</name>
    <name evidence="2" type="ORF">D0501_06290</name>
</gene>
<evidence type="ECO:0000313" key="3">
    <source>
        <dbReference type="Proteomes" id="UP001525857"/>
    </source>
</evidence>
<dbReference type="NCBIfam" id="TIGR03713">
    <property type="entry name" value="acc_sec_asp1"/>
    <property type="match status" value="1"/>
</dbReference>
<name>A0ABT2NWC5_9LACO</name>
<dbReference type="Proteomes" id="UP001525857">
    <property type="component" value="Unassembled WGS sequence"/>
</dbReference>
<evidence type="ECO:0000256" key="1">
    <source>
        <dbReference type="SAM" id="Coils"/>
    </source>
</evidence>
<dbReference type="InterPro" id="IPR022372">
    <property type="entry name" value="Accessory_SS_Asp1"/>
</dbReference>
<dbReference type="Pfam" id="PF16993">
    <property type="entry name" value="Asp1"/>
    <property type="match status" value="1"/>
</dbReference>
<protein>
    <submittedName>
        <fullName evidence="2">Accessory Sec system protein Asp1</fullName>
    </submittedName>
</protein>
<feature type="coiled-coil region" evidence="1">
    <location>
        <begin position="414"/>
        <end position="441"/>
    </location>
</feature>
<proteinExistence type="predicted"/>
<organism evidence="2 3">
    <name type="scientific">Leuconostoc holzapfelii</name>
    <dbReference type="NCBI Taxonomy" id="434464"/>
    <lineage>
        <taxon>Bacteria</taxon>
        <taxon>Bacillati</taxon>
        <taxon>Bacillota</taxon>
        <taxon>Bacilli</taxon>
        <taxon>Lactobacillales</taxon>
        <taxon>Lactobacillaceae</taxon>
        <taxon>Leuconostoc</taxon>
    </lineage>
</organism>
<accession>A0ABT2NWC5</accession>
<reference evidence="2 3" key="1">
    <citation type="submission" date="2018-08" db="EMBL/GenBank/DDBJ databases">
        <title>Draft genome sequences of Leuconostoc spp. and Weissella spp. with biocontrol potential.</title>
        <authorList>
            <person name="Lo R."/>
            <person name="Ho V.T.T."/>
            <person name="Turner M.S."/>
        </authorList>
    </citation>
    <scope>NUCLEOTIDE SEQUENCE [LARGE SCALE GENOMIC DNA]</scope>
    <source>
        <strain evidence="2 3">733</strain>
    </source>
</reference>
<sequence>MIKCKHFGQKITINHCFKKLRGKGAKMFYFVPSWYGNNLSFDDTVNQIKMFQSAGEDVELIVPNYITNLQHFLHQQDLSGVNLWRAFDDIQNTQHVGRRVLNFEDLQWPKEAEFIYTPFYILVLVDNQKYAQINFGETAYLSEITYFKAGVISHNLRFDSRGFVSSLTYYQGGEKSITEYFDRSGVWQIRHDEHTQSVTVNPDIQSRFLRSHYDSLQELVSERLTQYFGQRKQIQQGILIMAADPQNQTLIFDLPVKPERIVTSFFEPRNGPDWQLATFEQAIFQSKMVILDSEEKRQTLVKQITEDFNLSQQATLIDKMHHLSPYDARLELGTSQRYKKLYVLVILNQLDASAQTQMIDEIIAYVRQKPTVQVNFSTADDNQKAQATYVFEQKLANQFDLTIEEVQQLRQVDEKKDENKLDEASTQVDETEQLVKRLLGQVTFQTFNSEDALIREFRRTRLLVDLSLRPEILTQIAGISAGIPQINQVVTPYVLHQKNGLIIHNMTALSEALDYYLVGLSHWNEALVHSVQQIQKYNDGAIVKQWQAILKEVE</sequence>